<dbReference type="PROSITE" id="PS50975">
    <property type="entry name" value="ATP_GRASP"/>
    <property type="match status" value="1"/>
</dbReference>
<sequence length="632" mass="69009">MTSALSAALKKPVLDQGASSALADSLKAPQKAATAGGFDLSTIPLPPLAFPGLYHDNDGGEDYVADLDNMALSTSIGTQPAGSFKSRVGTPIADFEPNSRKLRGHERIPAIYESEEDRRRWEAMGRPSISANFFLPSMYGSLPKALSVEERLSISRNTPMSASLREVRNRTPAKVSAPTRAGRALRRSLLKGCVVVIVVAGYSGKRFIYERAQELGIRLVIIDGPDSWAKELVTEKIAEKFYGIDFTDESTIFDRCLAKIKEAEKELGQVDGVCSFWEAAQSLVASLAERMGLLAHTPDAVEAAREKQNTRACMKRAGLPTPANHLIRSAADVSAAAEVVGFPAVIKPISGAASEGVVRVDSMEMLERVYARESKKIKAKAIDSNTTALDDNRAEEERSKGRAELTFMMEQYLDGPEVDVDVVLNAEGDVVYGNVTDNWPTIEPYFNETGSNCPSILPMAQQRELCQLSVAAVKCMGFTVGVFHVECKYTSANGPQLIEVNARMGGGPVYAMNNFVWGVDMVEEQFLASCGIPSRPYMAKAPMKCIAEFSVNAQKTGKLLNTDWADKFQDDPKIVYCRALLEKGAHVTCVEDGLPTWVAEIMVWEHDVNKAIKHVLEIEKEVQANMKIEIVA</sequence>
<dbReference type="Gene3D" id="3.40.50.20">
    <property type="match status" value="1"/>
</dbReference>
<dbReference type="InterPro" id="IPR041472">
    <property type="entry name" value="BL00235/CARNS1_N"/>
</dbReference>
<evidence type="ECO:0000256" key="2">
    <source>
        <dbReference type="ARBA" id="ARBA00022741"/>
    </source>
</evidence>
<organism evidence="6 7">
    <name type="scientific">Coccomyxa viridis</name>
    <dbReference type="NCBI Taxonomy" id="1274662"/>
    <lineage>
        <taxon>Eukaryota</taxon>
        <taxon>Viridiplantae</taxon>
        <taxon>Chlorophyta</taxon>
        <taxon>core chlorophytes</taxon>
        <taxon>Trebouxiophyceae</taxon>
        <taxon>Trebouxiophyceae incertae sedis</taxon>
        <taxon>Coccomyxaceae</taxon>
        <taxon>Coccomyxa</taxon>
    </lineage>
</organism>
<evidence type="ECO:0000256" key="3">
    <source>
        <dbReference type="ARBA" id="ARBA00022840"/>
    </source>
</evidence>
<dbReference type="GO" id="GO:0005524">
    <property type="term" value="F:ATP binding"/>
    <property type="evidence" value="ECO:0007669"/>
    <property type="project" value="UniProtKB-UniRule"/>
</dbReference>
<dbReference type="EMBL" id="CAUYUE010000012">
    <property type="protein sequence ID" value="CAK0785356.1"/>
    <property type="molecule type" value="Genomic_DNA"/>
</dbReference>
<dbReference type="Pfam" id="PF18130">
    <property type="entry name" value="ATPgrasp_N"/>
    <property type="match status" value="1"/>
</dbReference>
<dbReference type="PANTHER" id="PTHR43585">
    <property type="entry name" value="FUMIPYRROLE BIOSYNTHESIS PROTEIN C"/>
    <property type="match status" value="1"/>
</dbReference>
<keyword evidence="3 4" id="KW-0067">ATP-binding</keyword>
<dbReference type="Gene3D" id="3.30.470.20">
    <property type="entry name" value="ATP-grasp fold, B domain"/>
    <property type="match status" value="1"/>
</dbReference>
<keyword evidence="1" id="KW-0436">Ligase</keyword>
<gene>
    <name evidence="6" type="ORF">CVIRNUC_008563</name>
</gene>
<dbReference type="InterPro" id="IPR052032">
    <property type="entry name" value="ATP-dep_AA_Ligase"/>
</dbReference>
<dbReference type="Pfam" id="PF13535">
    <property type="entry name" value="ATP-grasp_4"/>
    <property type="match status" value="1"/>
</dbReference>
<evidence type="ECO:0000313" key="7">
    <source>
        <dbReference type="Proteomes" id="UP001314263"/>
    </source>
</evidence>
<reference evidence="6 7" key="1">
    <citation type="submission" date="2023-10" db="EMBL/GenBank/DDBJ databases">
        <authorList>
            <person name="Maclean D."/>
            <person name="Macfadyen A."/>
        </authorList>
    </citation>
    <scope>NUCLEOTIDE SEQUENCE [LARGE SCALE GENOMIC DNA]</scope>
</reference>
<dbReference type="PANTHER" id="PTHR43585:SF2">
    <property type="entry name" value="ATP-GRASP ENZYME FSQD"/>
    <property type="match status" value="1"/>
</dbReference>
<keyword evidence="2 4" id="KW-0547">Nucleotide-binding</keyword>
<dbReference type="GO" id="GO:0016874">
    <property type="term" value="F:ligase activity"/>
    <property type="evidence" value="ECO:0007669"/>
    <property type="project" value="UniProtKB-KW"/>
</dbReference>
<dbReference type="Proteomes" id="UP001314263">
    <property type="component" value="Unassembled WGS sequence"/>
</dbReference>
<comment type="caution">
    <text evidence="6">The sequence shown here is derived from an EMBL/GenBank/DDBJ whole genome shotgun (WGS) entry which is preliminary data.</text>
</comment>
<protein>
    <recommendedName>
        <fullName evidence="5">ATP-grasp domain-containing protein</fullName>
    </recommendedName>
</protein>
<dbReference type="AlphaFoldDB" id="A0AAV1ID98"/>
<accession>A0AAV1ID98</accession>
<name>A0AAV1ID98_9CHLO</name>
<evidence type="ECO:0000256" key="1">
    <source>
        <dbReference type="ARBA" id="ARBA00022598"/>
    </source>
</evidence>
<keyword evidence="7" id="KW-1185">Reference proteome</keyword>
<dbReference type="GO" id="GO:0046872">
    <property type="term" value="F:metal ion binding"/>
    <property type="evidence" value="ECO:0007669"/>
    <property type="project" value="InterPro"/>
</dbReference>
<evidence type="ECO:0000256" key="4">
    <source>
        <dbReference type="PROSITE-ProRule" id="PRU00409"/>
    </source>
</evidence>
<proteinExistence type="predicted"/>
<dbReference type="InterPro" id="IPR011761">
    <property type="entry name" value="ATP-grasp"/>
</dbReference>
<feature type="domain" description="ATP-grasp" evidence="5">
    <location>
        <begin position="311"/>
        <end position="530"/>
    </location>
</feature>
<evidence type="ECO:0000313" key="6">
    <source>
        <dbReference type="EMBL" id="CAK0785356.1"/>
    </source>
</evidence>
<evidence type="ECO:0000259" key="5">
    <source>
        <dbReference type="PROSITE" id="PS50975"/>
    </source>
</evidence>
<dbReference type="SUPFAM" id="SSF56059">
    <property type="entry name" value="Glutathione synthetase ATP-binding domain-like"/>
    <property type="match status" value="1"/>
</dbReference>